<organism evidence="2 3">
    <name type="scientific">Pseudoalteromonas aurantia 208</name>
    <dbReference type="NCBI Taxonomy" id="1314867"/>
    <lineage>
        <taxon>Bacteria</taxon>
        <taxon>Pseudomonadati</taxon>
        <taxon>Pseudomonadota</taxon>
        <taxon>Gammaproteobacteria</taxon>
        <taxon>Alteromonadales</taxon>
        <taxon>Pseudoalteromonadaceae</taxon>
        <taxon>Pseudoalteromonas</taxon>
    </lineage>
</organism>
<comment type="caution">
    <text evidence="2">The sequence shown here is derived from an EMBL/GenBank/DDBJ whole genome shotgun (WGS) entry which is preliminary data.</text>
</comment>
<dbReference type="EMBL" id="AQGV01000012">
    <property type="protein sequence ID" value="MBE0367295.1"/>
    <property type="molecule type" value="Genomic_DNA"/>
</dbReference>
<name>A0ABR9EAJ8_9GAMM</name>
<dbReference type="Proteomes" id="UP000615755">
    <property type="component" value="Unassembled WGS sequence"/>
</dbReference>
<protein>
    <recommendedName>
        <fullName evidence="1">DUF3885 domain-containing protein</fullName>
    </recommendedName>
</protein>
<keyword evidence="3" id="KW-1185">Reference proteome</keyword>
<feature type="domain" description="DUF3885" evidence="1">
    <location>
        <begin position="2"/>
        <end position="123"/>
    </location>
</feature>
<reference evidence="2 3" key="1">
    <citation type="submission" date="2015-03" db="EMBL/GenBank/DDBJ databases">
        <title>Genome sequence of Pseudoalteromonas aurantia.</title>
        <authorList>
            <person name="Xie B.-B."/>
            <person name="Rong J.-C."/>
            <person name="Qin Q.-L."/>
            <person name="Zhang Y.-Z."/>
        </authorList>
    </citation>
    <scope>NUCLEOTIDE SEQUENCE [LARGE SCALE GENOMIC DNA]</scope>
    <source>
        <strain evidence="2 3">208</strain>
    </source>
</reference>
<sequence length="127" mass="14997">MEKVSSQVNNLIEKEFHNSEYMVLLKFEELAEEMSYTLESVMLNLGVVEYHVIETASYEDIDNELFSFLFLIDVTNCEFQKIIRAFLARHIDLEPYVMAELFIVSKDLSKYANLYDDRGMDFIELEK</sequence>
<evidence type="ECO:0000313" key="2">
    <source>
        <dbReference type="EMBL" id="MBE0367295.1"/>
    </source>
</evidence>
<dbReference type="InterPro" id="IPR024976">
    <property type="entry name" value="DUF3885"/>
</dbReference>
<evidence type="ECO:0000313" key="3">
    <source>
        <dbReference type="Proteomes" id="UP000615755"/>
    </source>
</evidence>
<gene>
    <name evidence="2" type="ORF">PAUR_a0632</name>
</gene>
<evidence type="ECO:0000259" key="1">
    <source>
        <dbReference type="Pfam" id="PF13021"/>
    </source>
</evidence>
<accession>A0ABR9EAJ8</accession>
<proteinExistence type="predicted"/>
<dbReference type="Pfam" id="PF13021">
    <property type="entry name" value="DUF3885"/>
    <property type="match status" value="1"/>
</dbReference>